<reference evidence="4" key="1">
    <citation type="submission" date="2017-04" db="EMBL/GenBank/DDBJ databases">
        <title>Population genomics of picophytoplankton unveils novel chromosome hypervariability.</title>
        <authorList>
            <consortium name="DOE Joint Genome Institute"/>
            <person name="Blanc-Mathieu R."/>
            <person name="Krasovec M."/>
            <person name="Hebrard M."/>
            <person name="Yau S."/>
            <person name="Desgranges E."/>
            <person name="Martin J."/>
            <person name="Schackwitz W."/>
            <person name="Kuo A."/>
            <person name="Salin G."/>
            <person name="Donnadieu C."/>
            <person name="Desdevises Y."/>
            <person name="Sanchez-Ferandin S."/>
            <person name="Moreau H."/>
            <person name="Rivals E."/>
            <person name="Grigoriev I.V."/>
            <person name="Grimsley N."/>
            <person name="Eyre-Walker A."/>
            <person name="Piganeau G."/>
        </authorList>
    </citation>
    <scope>NUCLEOTIDE SEQUENCE [LARGE SCALE GENOMIC DNA]</scope>
    <source>
        <strain evidence="4">RCC 1115</strain>
    </source>
</reference>
<accession>A0A1Y5I6T8</accession>
<evidence type="ECO:0000256" key="3">
    <source>
        <dbReference type="RuleBase" id="RU000363"/>
    </source>
</evidence>
<dbReference type="Proteomes" id="UP000195557">
    <property type="component" value="Unassembled WGS sequence"/>
</dbReference>
<evidence type="ECO:0000256" key="2">
    <source>
        <dbReference type="ARBA" id="ARBA00023002"/>
    </source>
</evidence>
<dbReference type="PRINTS" id="PR00080">
    <property type="entry name" value="SDRFAMILY"/>
</dbReference>
<name>A0A1Y5I6T8_OSTTA</name>
<dbReference type="EMBL" id="KZ155838">
    <property type="protein sequence ID" value="OUS42882.1"/>
    <property type="molecule type" value="Genomic_DNA"/>
</dbReference>
<dbReference type="AlphaFoldDB" id="A0A1Y5I6T8"/>
<dbReference type="Gene3D" id="3.40.50.720">
    <property type="entry name" value="NAD(P)-binding Rossmann-like Domain"/>
    <property type="match status" value="1"/>
</dbReference>
<evidence type="ECO:0000313" key="4">
    <source>
        <dbReference type="EMBL" id="OUS42882.1"/>
    </source>
</evidence>
<keyword evidence="2" id="KW-0560">Oxidoreductase</keyword>
<proteinExistence type="inferred from homology"/>
<dbReference type="PROSITE" id="PS00061">
    <property type="entry name" value="ADH_SHORT"/>
    <property type="match status" value="1"/>
</dbReference>
<comment type="similarity">
    <text evidence="1 3">Belongs to the short-chain dehydrogenases/reductases (SDR) family.</text>
</comment>
<sequence length="326" mass="35628">MRLFRRCFSASESASREKRDVRVVLVTGGGGGLGTLLLEGIRDAFPNAIVYGTSRKGADAKKFIRQQSGFFGLGTPSKEDIAKQNDPSVPIGAEQGEKEHPLLTMDVTDDDSVRECIQSIAKRHGKIDVLINNAGVCLASWAKQTPRADADMIMQTNFLGPVSVIRHALPYLSENANVINIGSIAGRIGIPFQSMYSASKAALMVYTDALRMETKSSGIRVSLVEPGDLQPGMASVFKSIDFETDPVAVRAEKIMREEEAAGTKPTKVVAAVVKAIKSHAPRNRYLVGPDSWLVETLSRVCSYSVKEYFLASHYRIPPRDKAWIRV</sequence>
<evidence type="ECO:0008006" key="5">
    <source>
        <dbReference type="Google" id="ProtNLM"/>
    </source>
</evidence>
<dbReference type="SUPFAM" id="SSF51735">
    <property type="entry name" value="NAD(P)-binding Rossmann-fold domains"/>
    <property type="match status" value="1"/>
</dbReference>
<evidence type="ECO:0000256" key="1">
    <source>
        <dbReference type="ARBA" id="ARBA00006484"/>
    </source>
</evidence>
<gene>
    <name evidence="4" type="ORF">BE221DRAFT_63082</name>
</gene>
<dbReference type="InterPro" id="IPR020904">
    <property type="entry name" value="Sc_DH/Rdtase_CS"/>
</dbReference>
<dbReference type="InterPro" id="IPR002347">
    <property type="entry name" value="SDR_fam"/>
</dbReference>
<dbReference type="eggNOG" id="KOG1205">
    <property type="taxonomic scope" value="Eukaryota"/>
</dbReference>
<organism evidence="4">
    <name type="scientific">Ostreococcus tauri</name>
    <name type="common">Marine green alga</name>
    <dbReference type="NCBI Taxonomy" id="70448"/>
    <lineage>
        <taxon>Eukaryota</taxon>
        <taxon>Viridiplantae</taxon>
        <taxon>Chlorophyta</taxon>
        <taxon>Mamiellophyceae</taxon>
        <taxon>Mamiellales</taxon>
        <taxon>Bathycoccaceae</taxon>
        <taxon>Ostreococcus</taxon>
    </lineage>
</organism>
<dbReference type="PRINTS" id="PR00081">
    <property type="entry name" value="GDHRDH"/>
</dbReference>
<dbReference type="InterPro" id="IPR036291">
    <property type="entry name" value="NAD(P)-bd_dom_sf"/>
</dbReference>
<dbReference type="Pfam" id="PF00106">
    <property type="entry name" value="adh_short"/>
    <property type="match status" value="1"/>
</dbReference>
<dbReference type="PANTHER" id="PTHR44169">
    <property type="entry name" value="NADPH-DEPENDENT 1-ACYLDIHYDROXYACETONE PHOSPHATE REDUCTASE"/>
    <property type="match status" value="1"/>
</dbReference>
<protein>
    <recommendedName>
        <fullName evidence="5">Short-chain dehydrogenase/reductase SDR</fullName>
    </recommendedName>
</protein>
<dbReference type="PANTHER" id="PTHR44169:SF6">
    <property type="entry name" value="NADPH-DEPENDENT 1-ACYLDIHYDROXYACETONE PHOSPHATE REDUCTASE"/>
    <property type="match status" value="1"/>
</dbReference>
<dbReference type="GO" id="GO:0016491">
    <property type="term" value="F:oxidoreductase activity"/>
    <property type="evidence" value="ECO:0007669"/>
    <property type="project" value="UniProtKB-KW"/>
</dbReference>